<evidence type="ECO:0000256" key="1">
    <source>
        <dbReference type="ARBA" id="ARBA00010164"/>
    </source>
</evidence>
<dbReference type="eggNOG" id="COG3550">
    <property type="taxonomic scope" value="Bacteria"/>
</dbReference>
<evidence type="ECO:0000256" key="2">
    <source>
        <dbReference type="ARBA" id="ARBA00022679"/>
    </source>
</evidence>
<evidence type="ECO:0000256" key="3">
    <source>
        <dbReference type="ARBA" id="ARBA00022777"/>
    </source>
</evidence>
<dbReference type="InterPro" id="IPR012893">
    <property type="entry name" value="HipA-like_C"/>
</dbReference>
<gene>
    <name evidence="5" type="ordered locus">Xaut_0556</name>
</gene>
<dbReference type="Pfam" id="PF07804">
    <property type="entry name" value="HipA_C"/>
    <property type="match status" value="1"/>
</dbReference>
<dbReference type="EMBL" id="CP000781">
    <property type="protein sequence ID" value="ABS65812.1"/>
    <property type="molecule type" value="Genomic_DNA"/>
</dbReference>
<evidence type="ECO:0000259" key="4">
    <source>
        <dbReference type="Pfam" id="PF07804"/>
    </source>
</evidence>
<protein>
    <submittedName>
        <fullName evidence="5">HipA domain protein</fullName>
    </submittedName>
</protein>
<keyword evidence="3" id="KW-0418">Kinase</keyword>
<dbReference type="GO" id="GO:0005829">
    <property type="term" value="C:cytosol"/>
    <property type="evidence" value="ECO:0007669"/>
    <property type="project" value="TreeGrafter"/>
</dbReference>
<dbReference type="InterPro" id="IPR052028">
    <property type="entry name" value="HipA_Ser/Thr_kinase"/>
</dbReference>
<sequence length="620" mass="68477">MTYAKVRILPLHLVGETIDKTRSHYLAETGRLVQLMRGIYVDAGDDADATVTRHAVRIAHYLYPRAYLSGASAVLLGPTRDGRLFLSGRRIQRTRLRSLEIIQNAAPEHPSVAPAIIDDGMGEFRIDVSSIRQRFLEAFRIRSEHAAALDETMREQIAQRLIEEYGTPQGAADAVWTLARENQWYREGEHAERFLLRRPAAAPVRNEAALDLTVAWHGAPVGQLTHDGFEWRWRDEDWHGPPLIRQTTPGKLPPFIVSLLPEGWLESVLHDRDERALLKSGRRYMSNITIAERPSELASLPADVLTTPLARYSEDGVFTGRYAGPGRGPIEESFERNLAAIFASSETPRLSGIQIKAPMFLGPDGTLTASTKEPFTHILKPAGTSGFEILPVVEWQALALGAAAGFETPAMALVPMPDGMPPALLVERFDIRSGANDTRLLALEDFCSVLGLPTEAKYDGTMERVARAVRPLSTAPDEDLLIVFRRALFAWLIADGDMHLKNLALLKIAEPGSDHFTSVRMAPLYDAVTTRVFPRLARDRMALKLAGKDDRLRRSEFRAFAATAGVKAAAADEAIDEMTRALGATLDAATLPALLTNSPVAVEAVTEMQRLVRERIDNLS</sequence>
<dbReference type="AlphaFoldDB" id="A7ICR9"/>
<feature type="domain" description="HipA-like C-terminal" evidence="4">
    <location>
        <begin position="350"/>
        <end position="582"/>
    </location>
</feature>
<dbReference type="GO" id="GO:0004674">
    <property type="term" value="F:protein serine/threonine kinase activity"/>
    <property type="evidence" value="ECO:0007669"/>
    <property type="project" value="TreeGrafter"/>
</dbReference>
<dbReference type="PANTHER" id="PTHR37419:SF1">
    <property type="entry name" value="SERINE_THREONINE-PROTEIN KINASE TOXIN HIPA"/>
    <property type="match status" value="1"/>
</dbReference>
<dbReference type="Proteomes" id="UP000002417">
    <property type="component" value="Chromosome"/>
</dbReference>
<evidence type="ECO:0000313" key="6">
    <source>
        <dbReference type="Proteomes" id="UP000002417"/>
    </source>
</evidence>
<dbReference type="KEGG" id="xau:Xaut_0556"/>
<proteinExistence type="inferred from homology"/>
<reference evidence="5 6" key="1">
    <citation type="submission" date="2007-07" db="EMBL/GenBank/DDBJ databases">
        <title>Complete sequence of chromosome of Xanthobacter autotrophicus Py2.</title>
        <authorList>
            <consortium name="US DOE Joint Genome Institute"/>
            <person name="Copeland A."/>
            <person name="Lucas S."/>
            <person name="Lapidus A."/>
            <person name="Barry K."/>
            <person name="Glavina del Rio T."/>
            <person name="Hammon N."/>
            <person name="Israni S."/>
            <person name="Dalin E."/>
            <person name="Tice H."/>
            <person name="Pitluck S."/>
            <person name="Sims D."/>
            <person name="Brettin T."/>
            <person name="Bruce D."/>
            <person name="Detter J.C."/>
            <person name="Han C."/>
            <person name="Tapia R."/>
            <person name="Brainard J."/>
            <person name="Schmutz J."/>
            <person name="Larimer F."/>
            <person name="Land M."/>
            <person name="Hauser L."/>
            <person name="Kyrpides N."/>
            <person name="Kim E."/>
            <person name="Ensigns S.A."/>
            <person name="Richardson P."/>
        </authorList>
    </citation>
    <scope>NUCLEOTIDE SEQUENCE [LARGE SCALE GENOMIC DNA]</scope>
    <source>
        <strain evidence="6">ATCC BAA-1158 / Py2</strain>
    </source>
</reference>
<name>A7ICR9_XANP2</name>
<organism evidence="5 6">
    <name type="scientific">Xanthobacter autotrophicus (strain ATCC BAA-1158 / Py2)</name>
    <dbReference type="NCBI Taxonomy" id="78245"/>
    <lineage>
        <taxon>Bacteria</taxon>
        <taxon>Pseudomonadati</taxon>
        <taxon>Pseudomonadota</taxon>
        <taxon>Alphaproteobacteria</taxon>
        <taxon>Hyphomicrobiales</taxon>
        <taxon>Xanthobacteraceae</taxon>
        <taxon>Xanthobacter</taxon>
    </lineage>
</organism>
<accession>A7ICR9</accession>
<keyword evidence="6" id="KW-1185">Reference proteome</keyword>
<comment type="similarity">
    <text evidence="1">Belongs to the HipA Ser/Thr kinase family.</text>
</comment>
<evidence type="ECO:0000313" key="5">
    <source>
        <dbReference type="EMBL" id="ABS65812.1"/>
    </source>
</evidence>
<dbReference type="HOGENOM" id="CLU_481340_0_0_5"/>
<dbReference type="STRING" id="78245.Xaut_0556"/>
<keyword evidence="2" id="KW-0808">Transferase</keyword>
<dbReference type="PANTHER" id="PTHR37419">
    <property type="entry name" value="SERINE/THREONINE-PROTEIN KINASE TOXIN HIPA"/>
    <property type="match status" value="1"/>
</dbReference>